<dbReference type="EMBL" id="CCBQ010000047">
    <property type="protein sequence ID" value="CDO96363.1"/>
    <property type="molecule type" value="Genomic_DNA"/>
</dbReference>
<feature type="transmembrane region" description="Helical" evidence="15">
    <location>
        <begin position="404"/>
        <end position="424"/>
    </location>
</feature>
<keyword evidence="10 15" id="KW-1133">Transmembrane helix</keyword>
<dbReference type="UniPathway" id="UPA00378"/>
<keyword evidence="5 15" id="KW-0328">Glycosyltransferase</keyword>
<evidence type="ECO:0000256" key="13">
    <source>
        <dbReference type="ARBA" id="ARBA00045085"/>
    </source>
</evidence>
<dbReference type="PANTHER" id="PTHR10050:SF52">
    <property type="entry name" value="DOLICHYL-PHOSPHATE-MANNOSE--PROTEIN MANNOSYLTRANSFERASE 6"/>
    <property type="match status" value="1"/>
</dbReference>
<dbReference type="InterPro" id="IPR016093">
    <property type="entry name" value="MIR_motif"/>
</dbReference>
<evidence type="ECO:0000313" key="18">
    <source>
        <dbReference type="Proteomes" id="UP000031516"/>
    </source>
</evidence>
<evidence type="ECO:0000259" key="16">
    <source>
        <dbReference type="PROSITE" id="PS50919"/>
    </source>
</evidence>
<feature type="transmembrane region" description="Helical" evidence="15">
    <location>
        <begin position="436"/>
        <end position="459"/>
    </location>
</feature>
<dbReference type="Pfam" id="PF16192">
    <property type="entry name" value="PMT_4TMC"/>
    <property type="match status" value="1"/>
</dbReference>
<proteinExistence type="inferred from homology"/>
<evidence type="ECO:0000256" key="8">
    <source>
        <dbReference type="ARBA" id="ARBA00022737"/>
    </source>
</evidence>
<evidence type="ECO:0000256" key="15">
    <source>
        <dbReference type="RuleBase" id="RU367007"/>
    </source>
</evidence>
<keyword evidence="18" id="KW-1185">Reference proteome</keyword>
<name>A0A0A8LDC2_9SACH</name>
<dbReference type="Gene3D" id="2.80.10.50">
    <property type="match status" value="2"/>
</dbReference>
<feature type="domain" description="MIR" evidence="16">
    <location>
        <begin position="264"/>
        <end position="322"/>
    </location>
</feature>
<dbReference type="Pfam" id="PF02366">
    <property type="entry name" value="PMT"/>
    <property type="match status" value="1"/>
</dbReference>
<dbReference type="OrthoDB" id="292747at2759"/>
<evidence type="ECO:0000256" key="5">
    <source>
        <dbReference type="ARBA" id="ARBA00022676"/>
    </source>
</evidence>
<sequence>MVSKSSGFLPKSSDLRLRDRKDQFNGTENIEDFLRTNEPLDDKLTKQLKKPQSFLHRDHWFHTFVCLALTVASFLLRFYKIDESNIVVWDEAHFGKFGSYYLKHEFYHDVHPPLGKMLIGLGEYLAGFDGDFDFSSNSNYPKSVNFKAMRQFNAIFSALYVAYGSQISMRSHGLSPGLLHSHPQTYPDGSNQRQVTGYGHRDGNNDWIVKFSRSSGKANIPSHVSKGNYEVSGYGSDTMGDFKDDWIIEIVEQLPTGNKTMENKQLIHPLTTNFRLKNKELGCYLAATGLSYPGWGYNQAEIVCKYPWNYHDKSTWWNIEDHVNSNLHTDDTFTPPPSRFWKDFVVINFAMASSNNALVPDLDKYDRLASEPWEWPTLHTGLRMCNWGDSTVKYYLLGSPFNTWLSTATLPILVILIFVQLFRYQRQSLQFTEEKVWNVFVSAVLSFVGWVLHYIPFLLMGRVTYVHHYVPALFFAIMCFAYVVDYTLSNFNRYLKVVTYILLYAGCVYVYWYFAPLCQGMPEANLNYLYLQLLPGWDVSNAQFS</sequence>
<keyword evidence="9 15" id="KW-0256">Endoplasmic reticulum</keyword>
<comment type="pathway">
    <text evidence="2 15">Protein modification; protein glycosylation.</text>
</comment>
<keyword evidence="6 15" id="KW-0808">Transferase</keyword>
<keyword evidence="8" id="KW-0677">Repeat</keyword>
<evidence type="ECO:0000313" key="17">
    <source>
        <dbReference type="EMBL" id="CDO96363.1"/>
    </source>
</evidence>
<comment type="catalytic activity">
    <reaction evidence="14 15">
        <text>a di-trans,poly-cis-dolichyl beta-D-mannosyl phosphate + L-seryl-[protein] = 3-O-(alpha-D-mannosyl)-L-seryl-[protein] + a di-trans,poly-cis-dolichyl phosphate + H(+)</text>
        <dbReference type="Rhea" id="RHEA:17377"/>
        <dbReference type="Rhea" id="RHEA-COMP:9863"/>
        <dbReference type="Rhea" id="RHEA-COMP:13546"/>
        <dbReference type="Rhea" id="RHEA-COMP:19498"/>
        <dbReference type="Rhea" id="RHEA-COMP:19501"/>
        <dbReference type="ChEBI" id="CHEBI:15378"/>
        <dbReference type="ChEBI" id="CHEBI:29999"/>
        <dbReference type="ChEBI" id="CHEBI:57683"/>
        <dbReference type="ChEBI" id="CHEBI:58211"/>
        <dbReference type="ChEBI" id="CHEBI:137321"/>
        <dbReference type="EC" id="2.4.1.109"/>
    </reaction>
</comment>
<dbReference type="InterPro" id="IPR036300">
    <property type="entry name" value="MIR_dom_sf"/>
</dbReference>
<evidence type="ECO:0000256" key="4">
    <source>
        <dbReference type="ARBA" id="ARBA00012839"/>
    </source>
</evidence>
<evidence type="ECO:0000256" key="3">
    <source>
        <dbReference type="ARBA" id="ARBA00007222"/>
    </source>
</evidence>
<evidence type="ECO:0000256" key="6">
    <source>
        <dbReference type="ARBA" id="ARBA00022679"/>
    </source>
</evidence>
<reference evidence="17 18" key="1">
    <citation type="submission" date="2014-03" db="EMBL/GenBank/DDBJ databases">
        <title>The genome of Kluyveromyces dobzhanskii.</title>
        <authorList>
            <person name="Nystedt B."/>
            <person name="Astrom S."/>
        </authorList>
    </citation>
    <scope>NUCLEOTIDE SEQUENCE [LARGE SCALE GENOMIC DNA]</scope>
    <source>
        <strain evidence="17 18">CBS 2104</strain>
    </source>
</reference>
<dbReference type="Proteomes" id="UP000031516">
    <property type="component" value="Unassembled WGS sequence"/>
</dbReference>
<keyword evidence="11 15" id="KW-0472">Membrane</keyword>
<feature type="transmembrane region" description="Helical" evidence="15">
    <location>
        <begin position="465"/>
        <end position="485"/>
    </location>
</feature>
<evidence type="ECO:0000256" key="11">
    <source>
        <dbReference type="ARBA" id="ARBA00023136"/>
    </source>
</evidence>
<dbReference type="AlphaFoldDB" id="A0A0A8LDC2"/>
<accession>A0A0A8LDC2</accession>
<feature type="domain" description="MIR" evidence="16">
    <location>
        <begin position="158"/>
        <end position="212"/>
    </location>
</feature>
<evidence type="ECO:0000256" key="14">
    <source>
        <dbReference type="ARBA" id="ARBA00045102"/>
    </source>
</evidence>
<dbReference type="InterPro" id="IPR032421">
    <property type="entry name" value="PMT_4TMC"/>
</dbReference>
<dbReference type="InterPro" id="IPR003342">
    <property type="entry name" value="ArnT-like_N"/>
</dbReference>
<dbReference type="SUPFAM" id="SSF82109">
    <property type="entry name" value="MIR domain"/>
    <property type="match status" value="1"/>
</dbReference>
<comment type="caution">
    <text evidence="15">Lacks conserved residue(s) required for the propagation of feature annotation.</text>
</comment>
<gene>
    <name evidence="17" type="ORF">KLDO_g4568.t2</name>
</gene>
<dbReference type="EC" id="2.4.1.109" evidence="4 15"/>
<dbReference type="PROSITE" id="PS50919">
    <property type="entry name" value="MIR"/>
    <property type="match status" value="2"/>
</dbReference>
<comment type="similarity">
    <text evidence="3 15">Belongs to the glycosyltransferase 39 family.</text>
</comment>
<organism evidence="17 18">
    <name type="scientific">Kluyveromyces dobzhanskii CBS 2104</name>
    <dbReference type="NCBI Taxonomy" id="1427455"/>
    <lineage>
        <taxon>Eukaryota</taxon>
        <taxon>Fungi</taxon>
        <taxon>Dikarya</taxon>
        <taxon>Ascomycota</taxon>
        <taxon>Saccharomycotina</taxon>
        <taxon>Saccharomycetes</taxon>
        <taxon>Saccharomycetales</taxon>
        <taxon>Saccharomycetaceae</taxon>
        <taxon>Kluyveromyces</taxon>
    </lineage>
</organism>
<feature type="transmembrane region" description="Helical" evidence="15">
    <location>
        <begin position="497"/>
        <end position="514"/>
    </location>
</feature>
<comment type="function">
    <text evidence="15">Transfers mannose from Dol-P-mannose to Ser or Thr residues on proteins.</text>
</comment>
<evidence type="ECO:0000256" key="12">
    <source>
        <dbReference type="ARBA" id="ARBA00023180"/>
    </source>
</evidence>
<evidence type="ECO:0000256" key="9">
    <source>
        <dbReference type="ARBA" id="ARBA00022824"/>
    </source>
</evidence>
<keyword evidence="12" id="KW-0325">Glycoprotein</keyword>
<evidence type="ECO:0000256" key="10">
    <source>
        <dbReference type="ARBA" id="ARBA00022989"/>
    </source>
</evidence>
<keyword evidence="7 15" id="KW-0812">Transmembrane</keyword>
<evidence type="ECO:0000256" key="7">
    <source>
        <dbReference type="ARBA" id="ARBA00022692"/>
    </source>
</evidence>
<dbReference type="Pfam" id="PF02815">
    <property type="entry name" value="MIR"/>
    <property type="match status" value="1"/>
</dbReference>
<evidence type="ECO:0000256" key="2">
    <source>
        <dbReference type="ARBA" id="ARBA00004922"/>
    </source>
</evidence>
<dbReference type="GO" id="GO:0005789">
    <property type="term" value="C:endoplasmic reticulum membrane"/>
    <property type="evidence" value="ECO:0007669"/>
    <property type="project" value="UniProtKB-SubCell"/>
</dbReference>
<dbReference type="InterPro" id="IPR027005">
    <property type="entry name" value="PMT-like"/>
</dbReference>
<protein>
    <recommendedName>
        <fullName evidence="4 15">Dolichyl-phosphate-mannose--protein mannosyltransferase</fullName>
        <ecNumber evidence="4 15">2.4.1.109</ecNumber>
    </recommendedName>
</protein>
<dbReference type="PANTHER" id="PTHR10050">
    <property type="entry name" value="DOLICHYL-PHOSPHATE-MANNOSE--PROTEIN MANNOSYLTRANSFERASE"/>
    <property type="match status" value="1"/>
</dbReference>
<comment type="subcellular location">
    <subcellularLocation>
        <location evidence="1 15">Endoplasmic reticulum membrane</location>
        <topology evidence="1 15">Multi-pass membrane protein</topology>
    </subcellularLocation>
</comment>
<dbReference type="GO" id="GO:0004169">
    <property type="term" value="F:dolichyl-phosphate-mannose-protein mannosyltransferase activity"/>
    <property type="evidence" value="ECO:0007669"/>
    <property type="project" value="UniProtKB-UniRule"/>
</dbReference>
<comment type="caution">
    <text evidence="17">The sequence shown here is derived from an EMBL/GenBank/DDBJ whole genome shotgun (WGS) entry which is preliminary data.</text>
</comment>
<dbReference type="SMART" id="SM00472">
    <property type="entry name" value="MIR"/>
    <property type="match status" value="2"/>
</dbReference>
<evidence type="ECO:0000256" key="1">
    <source>
        <dbReference type="ARBA" id="ARBA00004477"/>
    </source>
</evidence>
<comment type="catalytic activity">
    <reaction evidence="13 15">
        <text>a di-trans,poly-cis-dolichyl beta-D-mannosyl phosphate + L-threonyl-[protein] = 3-O-(alpha-D-mannosyl)-L-threonyl-[protein] + a di-trans,poly-cis-dolichyl phosphate + H(+)</text>
        <dbReference type="Rhea" id="RHEA:53396"/>
        <dbReference type="Rhea" id="RHEA-COMP:11060"/>
        <dbReference type="Rhea" id="RHEA-COMP:13547"/>
        <dbReference type="Rhea" id="RHEA-COMP:19498"/>
        <dbReference type="Rhea" id="RHEA-COMP:19501"/>
        <dbReference type="ChEBI" id="CHEBI:15378"/>
        <dbReference type="ChEBI" id="CHEBI:30013"/>
        <dbReference type="ChEBI" id="CHEBI:57683"/>
        <dbReference type="ChEBI" id="CHEBI:58211"/>
        <dbReference type="ChEBI" id="CHEBI:137323"/>
        <dbReference type="EC" id="2.4.1.109"/>
    </reaction>
</comment>